<evidence type="ECO:0000313" key="4">
    <source>
        <dbReference type="EMBL" id="KAA6352119.1"/>
    </source>
</evidence>
<dbReference type="InterPro" id="IPR025396">
    <property type="entry name" value="DUF4302"/>
</dbReference>
<comment type="caution">
    <text evidence="2">The sequence shown here is derived from an EMBL/GenBank/DDBJ whole genome shotgun (WGS) entry which is preliminary data.</text>
</comment>
<name>A0A5J4T1X4_9ZZZZ</name>
<evidence type="ECO:0000259" key="1">
    <source>
        <dbReference type="Pfam" id="PF16377"/>
    </source>
</evidence>
<organism evidence="2">
    <name type="scientific">termite gut metagenome</name>
    <dbReference type="NCBI Taxonomy" id="433724"/>
    <lineage>
        <taxon>unclassified sequences</taxon>
        <taxon>metagenomes</taxon>
        <taxon>organismal metagenomes</taxon>
    </lineage>
</organism>
<evidence type="ECO:0000313" key="2">
    <source>
        <dbReference type="EMBL" id="KAA6351460.1"/>
    </source>
</evidence>
<proteinExistence type="predicted"/>
<gene>
    <name evidence="4" type="ORF">EZS27_000531</name>
    <name evidence="5" type="ORF">EZS27_000539</name>
    <name evidence="2" type="ORF">EZS27_001124</name>
    <name evidence="3" type="ORF">EZS27_001182</name>
</gene>
<dbReference type="AlphaFoldDB" id="A0A5J4T1X4"/>
<dbReference type="EMBL" id="SNRY01000005">
    <property type="protein sequence ID" value="KAA6352119.1"/>
    <property type="molecule type" value="Genomic_DNA"/>
</dbReference>
<evidence type="ECO:0000313" key="5">
    <source>
        <dbReference type="EMBL" id="KAA6352127.1"/>
    </source>
</evidence>
<dbReference type="EMBL" id="SNRY01000005">
    <property type="protein sequence ID" value="KAA6352127.1"/>
    <property type="molecule type" value="Genomic_DNA"/>
</dbReference>
<accession>A0A5J4T1X4</accession>
<protein>
    <recommendedName>
        <fullName evidence="1">DUF4987 domain-containing protein</fullName>
    </recommendedName>
</protein>
<sequence>MKKVIYIVVVGIFILTQSCVEDVEDKWGSSEKRLQESLTAIGKTLRNVPNGWVMYYYPGRGHTFGGFTLLMSFTDEENVTMASDVIDLERSYSSKYTLKDGPVLSFDSYNLVLHFFAEPGINMGFGVGTGLGGDFEFNVVSYSDDKIVLRGTKTDNIIEMESIPSDMSWDNYQRNLSRVVSESLSLGYKLIVSEVEFPVYVSFASSLYNVLRFNTKIDNQLYTVTKSFSYTNDGIRLYDPYEIGGYKVRELKWDETISTFRCTDEGVTGIVMNLSTPEGFRSYNYYLGAWTMYTIDSEKKEYQFDVIISRAAEENTYRLSGPQLTTNFPLKYNTDRGSIEWVATRLADLGGDYVLWVLPGDGRGAYTTDERIGVRGLVDEYAGSDQFTMVDNGYGGVEGMFLMVLNSDATELWGTYTGTIPDHYMNIRMERKK</sequence>
<dbReference type="EMBL" id="SNRY01000013">
    <property type="protein sequence ID" value="KAA6351518.1"/>
    <property type="molecule type" value="Genomic_DNA"/>
</dbReference>
<evidence type="ECO:0000313" key="3">
    <source>
        <dbReference type="EMBL" id="KAA6351518.1"/>
    </source>
</evidence>
<dbReference type="Pfam" id="PF14135">
    <property type="entry name" value="DUF4302"/>
    <property type="match status" value="1"/>
</dbReference>
<reference evidence="2" key="1">
    <citation type="submission" date="2019-03" db="EMBL/GenBank/DDBJ databases">
        <title>Single cell metagenomics reveals metabolic interactions within the superorganism composed of flagellate Streblomastix strix and complex community of Bacteroidetes bacteria on its surface.</title>
        <authorList>
            <person name="Treitli S.C."/>
            <person name="Kolisko M."/>
            <person name="Husnik F."/>
            <person name="Keeling P."/>
            <person name="Hampl V."/>
        </authorList>
    </citation>
    <scope>NUCLEOTIDE SEQUENCE</scope>
    <source>
        <strain evidence="2">STM</strain>
    </source>
</reference>
<dbReference type="PROSITE" id="PS51257">
    <property type="entry name" value="PROKAR_LIPOPROTEIN"/>
    <property type="match status" value="1"/>
</dbReference>
<feature type="domain" description="DUF4987" evidence="1">
    <location>
        <begin position="263"/>
        <end position="393"/>
    </location>
</feature>
<dbReference type="InterPro" id="IPR032271">
    <property type="entry name" value="DUF4987"/>
</dbReference>
<dbReference type="EMBL" id="SNRY01000013">
    <property type="protein sequence ID" value="KAA6351460.1"/>
    <property type="molecule type" value="Genomic_DNA"/>
</dbReference>
<dbReference type="Pfam" id="PF16377">
    <property type="entry name" value="DUF4987"/>
    <property type="match status" value="1"/>
</dbReference>